<dbReference type="Pfam" id="PF00497">
    <property type="entry name" value="SBP_bac_3"/>
    <property type="match status" value="1"/>
</dbReference>
<dbReference type="SMART" id="SM00091">
    <property type="entry name" value="PAS"/>
    <property type="match status" value="1"/>
</dbReference>
<proteinExistence type="predicted"/>
<dbReference type="CDD" id="cd01948">
    <property type="entry name" value="EAL"/>
    <property type="match status" value="1"/>
</dbReference>
<dbReference type="InterPro" id="IPR035919">
    <property type="entry name" value="EAL_sf"/>
</dbReference>
<dbReference type="InterPro" id="IPR000160">
    <property type="entry name" value="GGDEF_dom"/>
</dbReference>
<dbReference type="Pfam" id="PF00990">
    <property type="entry name" value="GGDEF"/>
    <property type="match status" value="1"/>
</dbReference>
<dbReference type="RefSeq" id="WP_095506194.1">
    <property type="nucleotide sequence ID" value="NZ_BSNC01000001.1"/>
</dbReference>
<dbReference type="Gene3D" id="3.30.70.270">
    <property type="match status" value="1"/>
</dbReference>
<evidence type="ECO:0008006" key="7">
    <source>
        <dbReference type="Google" id="ProtNLM"/>
    </source>
</evidence>
<dbReference type="Proteomes" id="UP001161422">
    <property type="component" value="Unassembled WGS sequence"/>
</dbReference>
<dbReference type="SMART" id="SM00062">
    <property type="entry name" value="PBPb"/>
    <property type="match status" value="1"/>
</dbReference>
<feature type="domain" description="GGDEF" evidence="4">
    <location>
        <begin position="754"/>
        <end position="889"/>
    </location>
</feature>
<dbReference type="SUPFAM" id="SSF55785">
    <property type="entry name" value="PYP-like sensor domain (PAS domain)"/>
    <property type="match status" value="1"/>
</dbReference>
<keyword evidence="1" id="KW-0175">Coiled coil</keyword>
<feature type="coiled-coil region" evidence="1">
    <location>
        <begin position="567"/>
        <end position="601"/>
    </location>
</feature>
<dbReference type="CDD" id="cd00130">
    <property type="entry name" value="PAS"/>
    <property type="match status" value="1"/>
</dbReference>
<reference evidence="5" key="1">
    <citation type="journal article" date="2014" name="Int. J. Syst. Evol. Microbiol.">
        <title>Complete genome sequence of Corynebacterium casei LMG S-19264T (=DSM 44701T), isolated from a smear-ripened cheese.</title>
        <authorList>
            <consortium name="US DOE Joint Genome Institute (JGI-PGF)"/>
            <person name="Walter F."/>
            <person name="Albersmeier A."/>
            <person name="Kalinowski J."/>
            <person name="Ruckert C."/>
        </authorList>
    </citation>
    <scope>NUCLEOTIDE SEQUENCE</scope>
    <source>
        <strain evidence="5">NBRC 101628</strain>
    </source>
</reference>
<dbReference type="CDD" id="cd01007">
    <property type="entry name" value="PBP2_BvgS_HisK_like"/>
    <property type="match status" value="1"/>
</dbReference>
<dbReference type="InterPro" id="IPR001638">
    <property type="entry name" value="Solute-binding_3/MltF_N"/>
</dbReference>
<dbReference type="NCBIfam" id="TIGR00254">
    <property type="entry name" value="GGDEF"/>
    <property type="match status" value="1"/>
</dbReference>
<evidence type="ECO:0000256" key="1">
    <source>
        <dbReference type="SAM" id="Coils"/>
    </source>
</evidence>
<dbReference type="PROSITE" id="PS50887">
    <property type="entry name" value="GGDEF"/>
    <property type="match status" value="1"/>
</dbReference>
<dbReference type="SUPFAM" id="SSF55073">
    <property type="entry name" value="Nucleotide cyclase"/>
    <property type="match status" value="1"/>
</dbReference>
<evidence type="ECO:0000259" key="3">
    <source>
        <dbReference type="PROSITE" id="PS50883"/>
    </source>
</evidence>
<dbReference type="PROSITE" id="PS50883">
    <property type="entry name" value="EAL"/>
    <property type="match status" value="1"/>
</dbReference>
<evidence type="ECO:0000313" key="6">
    <source>
        <dbReference type="Proteomes" id="UP001161422"/>
    </source>
</evidence>
<evidence type="ECO:0000313" key="5">
    <source>
        <dbReference type="EMBL" id="GLP94827.1"/>
    </source>
</evidence>
<feature type="domain" description="EAL" evidence="3">
    <location>
        <begin position="898"/>
        <end position="1152"/>
    </location>
</feature>
<dbReference type="AlphaFoldDB" id="A0AA37W0B8"/>
<name>A0AA37W0B8_9GAMM</name>
<dbReference type="Gene3D" id="3.20.20.450">
    <property type="entry name" value="EAL domain"/>
    <property type="match status" value="1"/>
</dbReference>
<accession>A0AA37W0B8</accession>
<reference evidence="5" key="2">
    <citation type="submission" date="2023-01" db="EMBL/GenBank/DDBJ databases">
        <title>Draft genome sequence of Paraferrimonas sedimenticola strain NBRC 101628.</title>
        <authorList>
            <person name="Sun Q."/>
            <person name="Mori K."/>
        </authorList>
    </citation>
    <scope>NUCLEOTIDE SEQUENCE</scope>
    <source>
        <strain evidence="5">NBRC 101628</strain>
    </source>
</reference>
<dbReference type="Pfam" id="PF00563">
    <property type="entry name" value="EAL"/>
    <property type="match status" value="1"/>
</dbReference>
<protein>
    <recommendedName>
        <fullName evidence="7">PAS domain S-box-containing protein/diguanylate cyclase (GGDEF) domain-containing protein</fullName>
    </recommendedName>
</protein>
<dbReference type="Pfam" id="PF13426">
    <property type="entry name" value="PAS_9"/>
    <property type="match status" value="1"/>
</dbReference>
<sequence>MHRISVTKDFIWLILLSWLGLLGFSVQAQQPPAKSLATSLSARPTQAEANAFRQSLTPAERQLLAQLPRLTLAPDPDYPPFEYLDANGRYQGLVADYMRLFSALLEVPFEVLEVKHFDQAVSLVEQGVADLGTTHVESDLLKQTFDFGQQTYYPQTLVLLGRKTQAVDVAKLEREGGTLVSVDGWETDRNIVLGKYPKVDFFGVKDTLSGLIHLSSGVADIMVTSLPVASYYAEYRGINNLTLVESLQDSQLTGDTYYSKAGNQLLLGILDKAMLALSQNTKQRLRRHWMPPISNLGNAQANTQWYDKDTQDYIKQLGSIRVVAPAELPPVSFVAQDDYLAGMAIDWVDYLGSQMGLHIHWLEDSGLQSASEFIAAGHAELVLADTAAVTDLAVKNELFNSPYKLYGQGLHRYIYDLSELKHESVAVVAPLQVFNQLVESYPLVRFSHSNSLQHAFSRLLGGHVSGVVASLLPASDYLQNNGLTSVQVMGDTSHVQVFALMSDPHWQPLIEALGQAEKQLKLSEKQKIQREWLVPSNTGELDFGVMLKVALISAVLLAILGYRNRRMSRLLKQKRHLAEALEKHQGQLEQMVSERTEELQQSEARFRRFFESNAMVMLVIDPNSRQIVSANEAASAYYGYPLKTLIGMSVFDINKSDPKQVALAESNSKRGFQKISDYKHQLADGRLRDVDIYSTPIEVDGKILSFAVVLDITEQRQAQQRIAFQAMFDALTGLPNRFQVLELMAKRRQQQPFEQFSVIFVDIDHFKRINDFLGHDVGDQVLVEVGGRIRQVVGEFGSIGRLGGDEFLILSNLTPNKSRKAFEALMEDLLSEIAAPIRSGDRQLNITVSIGVAVANSAGCGEAELMRDADVAMYQAKANGRNNYRLFSHEMRASLQRQVELEEQLRYALEHDELSVFYQPKYCLNSDQVVGFEALLRWQQSDGNWVSPAEFIPIAEQCGEIDAIGRFVIEQGVAQIAKWYDQTGIWLKLAVNLSPSQFRDLGLVDFIGRTLKQHQVSSELLELEITEGVFLSGHADVEEGIRGLNQLGVSLAMDDFGTGYSSLSYLRRFPFDVVKIDRTFIVDLQPNTKDYQLVTAAIAMANSLGLAVVAEGVETEQQLDLLARIGCHLVQGYYIAKPLPPEQAIEVLCVESRQLANAT</sequence>
<comment type="caution">
    <text evidence="5">The sequence shown here is derived from an EMBL/GenBank/DDBJ whole genome shotgun (WGS) entry which is preliminary data.</text>
</comment>
<dbReference type="InterPro" id="IPR035965">
    <property type="entry name" value="PAS-like_dom_sf"/>
</dbReference>
<dbReference type="PROSITE" id="PS50112">
    <property type="entry name" value="PAS"/>
    <property type="match status" value="1"/>
</dbReference>
<dbReference type="PANTHER" id="PTHR44757">
    <property type="entry name" value="DIGUANYLATE CYCLASE DGCP"/>
    <property type="match status" value="1"/>
</dbReference>
<dbReference type="SMART" id="SM00052">
    <property type="entry name" value="EAL"/>
    <property type="match status" value="1"/>
</dbReference>
<evidence type="ECO:0000259" key="2">
    <source>
        <dbReference type="PROSITE" id="PS50112"/>
    </source>
</evidence>
<dbReference type="SMART" id="SM00267">
    <property type="entry name" value="GGDEF"/>
    <property type="match status" value="1"/>
</dbReference>
<dbReference type="CDD" id="cd01949">
    <property type="entry name" value="GGDEF"/>
    <property type="match status" value="1"/>
</dbReference>
<dbReference type="InterPro" id="IPR052155">
    <property type="entry name" value="Biofilm_reg_signaling"/>
</dbReference>
<dbReference type="PANTHER" id="PTHR44757:SF2">
    <property type="entry name" value="BIOFILM ARCHITECTURE MAINTENANCE PROTEIN MBAA"/>
    <property type="match status" value="1"/>
</dbReference>
<dbReference type="InterPro" id="IPR001633">
    <property type="entry name" value="EAL_dom"/>
</dbReference>
<dbReference type="Gene3D" id="3.40.190.10">
    <property type="entry name" value="Periplasmic binding protein-like II"/>
    <property type="match status" value="4"/>
</dbReference>
<feature type="domain" description="PAS" evidence="2">
    <location>
        <begin position="602"/>
        <end position="653"/>
    </location>
</feature>
<dbReference type="InterPro" id="IPR029787">
    <property type="entry name" value="Nucleotide_cyclase"/>
</dbReference>
<keyword evidence="6" id="KW-1185">Reference proteome</keyword>
<evidence type="ECO:0000259" key="4">
    <source>
        <dbReference type="PROSITE" id="PS50887"/>
    </source>
</evidence>
<dbReference type="InterPro" id="IPR000014">
    <property type="entry name" value="PAS"/>
</dbReference>
<organism evidence="5 6">
    <name type="scientific">Paraferrimonas sedimenticola</name>
    <dbReference type="NCBI Taxonomy" id="375674"/>
    <lineage>
        <taxon>Bacteria</taxon>
        <taxon>Pseudomonadati</taxon>
        <taxon>Pseudomonadota</taxon>
        <taxon>Gammaproteobacteria</taxon>
        <taxon>Alteromonadales</taxon>
        <taxon>Ferrimonadaceae</taxon>
        <taxon>Paraferrimonas</taxon>
    </lineage>
</organism>
<dbReference type="EMBL" id="BSNC01000001">
    <property type="protein sequence ID" value="GLP94827.1"/>
    <property type="molecule type" value="Genomic_DNA"/>
</dbReference>
<dbReference type="SUPFAM" id="SSF141868">
    <property type="entry name" value="EAL domain-like"/>
    <property type="match status" value="1"/>
</dbReference>
<gene>
    <name evidence="5" type="ORF">GCM10007895_01330</name>
</gene>
<dbReference type="InterPro" id="IPR043128">
    <property type="entry name" value="Rev_trsase/Diguanyl_cyclase"/>
</dbReference>
<dbReference type="SUPFAM" id="SSF53850">
    <property type="entry name" value="Periplasmic binding protein-like II"/>
    <property type="match status" value="2"/>
</dbReference>
<dbReference type="NCBIfam" id="TIGR00229">
    <property type="entry name" value="sensory_box"/>
    <property type="match status" value="1"/>
</dbReference>
<dbReference type="Gene3D" id="3.30.450.20">
    <property type="entry name" value="PAS domain"/>
    <property type="match status" value="1"/>
</dbReference>